<comment type="similarity">
    <text evidence="1">Belongs to the asp23 family.</text>
</comment>
<organism evidence="2 3">
    <name type="scientific">Alicyclobacillus fodiniaquatilis</name>
    <dbReference type="NCBI Taxonomy" id="1661150"/>
    <lineage>
        <taxon>Bacteria</taxon>
        <taxon>Bacillati</taxon>
        <taxon>Bacillota</taxon>
        <taxon>Bacilli</taxon>
        <taxon>Bacillales</taxon>
        <taxon>Alicyclobacillaceae</taxon>
        <taxon>Alicyclobacillus</taxon>
    </lineage>
</organism>
<dbReference type="EMBL" id="JBHUCX010000024">
    <property type="protein sequence ID" value="MFD1675032.1"/>
    <property type="molecule type" value="Genomic_DNA"/>
</dbReference>
<dbReference type="Pfam" id="PF03780">
    <property type="entry name" value="Asp23"/>
    <property type="match status" value="1"/>
</dbReference>
<proteinExistence type="inferred from homology"/>
<dbReference type="Proteomes" id="UP001597079">
    <property type="component" value="Unassembled WGS sequence"/>
</dbReference>
<dbReference type="PANTHER" id="PTHR34297">
    <property type="entry name" value="HYPOTHETICAL CYTOSOLIC PROTEIN-RELATED"/>
    <property type="match status" value="1"/>
</dbReference>
<dbReference type="InterPro" id="IPR005531">
    <property type="entry name" value="Asp23"/>
</dbReference>
<dbReference type="RefSeq" id="WP_377942997.1">
    <property type="nucleotide sequence ID" value="NZ_JBHUCX010000024.1"/>
</dbReference>
<protein>
    <submittedName>
        <fullName evidence="2">Asp23/Gls24 family envelope stress response protein</fullName>
    </submittedName>
</protein>
<evidence type="ECO:0000256" key="1">
    <source>
        <dbReference type="ARBA" id="ARBA00005721"/>
    </source>
</evidence>
<comment type="caution">
    <text evidence="2">The sequence shown here is derived from an EMBL/GenBank/DDBJ whole genome shotgun (WGS) entry which is preliminary data.</text>
</comment>
<sequence length="139" mass="14945">MEYELTEHGTVHIADEVIQIIAGLATNEVEGVAGMSGSLAGGLTESLTGRKNLAKGVKVQFTENSRDCLIDISVVLKFGVSIPDTSYQIQERVKQSIENMTGLGVSSVNIHVVGIVFQSEKDKLEDADQVANIEQSLQL</sequence>
<gene>
    <name evidence="2" type="ORF">ACFSB2_10030</name>
</gene>
<keyword evidence="3" id="KW-1185">Reference proteome</keyword>
<name>A0ABW4JFG0_9BACL</name>
<evidence type="ECO:0000313" key="2">
    <source>
        <dbReference type="EMBL" id="MFD1675032.1"/>
    </source>
</evidence>
<evidence type="ECO:0000313" key="3">
    <source>
        <dbReference type="Proteomes" id="UP001597079"/>
    </source>
</evidence>
<accession>A0ABW4JFG0</accession>
<reference evidence="3" key="1">
    <citation type="journal article" date="2019" name="Int. J. Syst. Evol. Microbiol.">
        <title>The Global Catalogue of Microorganisms (GCM) 10K type strain sequencing project: providing services to taxonomists for standard genome sequencing and annotation.</title>
        <authorList>
            <consortium name="The Broad Institute Genomics Platform"/>
            <consortium name="The Broad Institute Genome Sequencing Center for Infectious Disease"/>
            <person name="Wu L."/>
            <person name="Ma J."/>
        </authorList>
    </citation>
    <scope>NUCLEOTIDE SEQUENCE [LARGE SCALE GENOMIC DNA]</scope>
    <source>
        <strain evidence="3">CGMCC 1.12286</strain>
    </source>
</reference>